<dbReference type="InterPro" id="IPR011009">
    <property type="entry name" value="Kinase-like_dom_sf"/>
</dbReference>
<dbReference type="PROSITE" id="PS00107">
    <property type="entry name" value="PROTEIN_KINASE_ATP"/>
    <property type="match status" value="1"/>
</dbReference>
<keyword evidence="2" id="KW-0808">Transferase</keyword>
<dbReference type="PROSITE" id="PS50011">
    <property type="entry name" value="PROTEIN_KINASE_DOM"/>
    <property type="match status" value="1"/>
</dbReference>
<evidence type="ECO:0000259" key="9">
    <source>
        <dbReference type="PROSITE" id="PS51178"/>
    </source>
</evidence>
<proteinExistence type="predicted"/>
<dbReference type="CDD" id="cd14014">
    <property type="entry name" value="STKc_PknB_like"/>
    <property type="match status" value="1"/>
</dbReference>
<keyword evidence="7" id="KW-0472">Membrane</keyword>
<dbReference type="InterPro" id="IPR000719">
    <property type="entry name" value="Prot_kinase_dom"/>
</dbReference>
<dbReference type="PANTHER" id="PTHR43289">
    <property type="entry name" value="MITOGEN-ACTIVATED PROTEIN KINASE KINASE KINASE 20-RELATED"/>
    <property type="match status" value="1"/>
</dbReference>
<evidence type="ECO:0000256" key="1">
    <source>
        <dbReference type="ARBA" id="ARBA00022527"/>
    </source>
</evidence>
<reference evidence="10" key="1">
    <citation type="submission" date="2009-10" db="EMBL/GenBank/DDBJ databases">
        <title>Diversity of trophic interactions inside an arsenic-rich microbial ecosystem.</title>
        <authorList>
            <person name="Bertin P.N."/>
            <person name="Heinrich-Salmeron A."/>
            <person name="Pelletier E."/>
            <person name="Goulhen-Chollet F."/>
            <person name="Arsene-Ploetze F."/>
            <person name="Gallien S."/>
            <person name="Calteau A."/>
            <person name="Vallenet D."/>
            <person name="Casiot C."/>
            <person name="Chane-Woon-Ming B."/>
            <person name="Giloteaux L."/>
            <person name="Barakat M."/>
            <person name="Bonnefoy V."/>
            <person name="Bruneel O."/>
            <person name="Chandler M."/>
            <person name="Cleiss J."/>
            <person name="Duran R."/>
            <person name="Elbaz-Poulichet F."/>
            <person name="Fonknechten N."/>
            <person name="Lauga B."/>
            <person name="Mornico D."/>
            <person name="Ortet P."/>
            <person name="Schaeffer C."/>
            <person name="Siguier P."/>
            <person name="Alexander Thil Smith A."/>
            <person name="Van Dorsselaer A."/>
            <person name="Weissenbach J."/>
            <person name="Medigue C."/>
            <person name="Le Paslier D."/>
        </authorList>
    </citation>
    <scope>NUCLEOTIDE SEQUENCE</scope>
</reference>
<keyword evidence="7" id="KW-0812">Transmembrane</keyword>
<keyword evidence="5" id="KW-0067">ATP-binding</keyword>
<dbReference type="InterPro" id="IPR017441">
    <property type="entry name" value="Protein_kinase_ATP_BS"/>
</dbReference>
<dbReference type="NCBIfam" id="NF033483">
    <property type="entry name" value="PknB_PASTA_kin"/>
    <property type="match status" value="1"/>
</dbReference>
<dbReference type="FunFam" id="3.30.200.20:FF:000035">
    <property type="entry name" value="Serine/threonine protein kinase Stk1"/>
    <property type="match status" value="1"/>
</dbReference>
<evidence type="ECO:0000256" key="2">
    <source>
        <dbReference type="ARBA" id="ARBA00022679"/>
    </source>
</evidence>
<dbReference type="GO" id="GO:0004674">
    <property type="term" value="F:protein serine/threonine kinase activity"/>
    <property type="evidence" value="ECO:0007669"/>
    <property type="project" value="UniProtKB-KW"/>
</dbReference>
<accession>E6PDW0</accession>
<evidence type="ECO:0000256" key="3">
    <source>
        <dbReference type="ARBA" id="ARBA00022741"/>
    </source>
</evidence>
<feature type="transmembrane region" description="Helical" evidence="7">
    <location>
        <begin position="364"/>
        <end position="384"/>
    </location>
</feature>
<dbReference type="FunFam" id="1.10.510.10:FF:000021">
    <property type="entry name" value="Serine/threonine protein kinase"/>
    <property type="match status" value="1"/>
</dbReference>
<dbReference type="PROSITE" id="PS51178">
    <property type="entry name" value="PASTA"/>
    <property type="match status" value="4"/>
</dbReference>
<dbReference type="SMART" id="SM00220">
    <property type="entry name" value="S_TKc"/>
    <property type="match status" value="1"/>
</dbReference>
<feature type="domain" description="Protein kinase" evidence="8">
    <location>
        <begin position="54"/>
        <end position="320"/>
    </location>
</feature>
<organism evidence="10">
    <name type="scientific">mine drainage metagenome</name>
    <dbReference type="NCBI Taxonomy" id="410659"/>
    <lineage>
        <taxon>unclassified sequences</taxon>
        <taxon>metagenomes</taxon>
        <taxon>ecological metagenomes</taxon>
    </lineage>
</organism>
<keyword evidence="1 10" id="KW-0723">Serine/threonine-protein kinase</keyword>
<evidence type="ECO:0000256" key="4">
    <source>
        <dbReference type="ARBA" id="ARBA00022777"/>
    </source>
</evidence>
<dbReference type="Pfam" id="PF03793">
    <property type="entry name" value="PASTA"/>
    <property type="match status" value="5"/>
</dbReference>
<gene>
    <name evidence="10" type="ORF">CARN1_1748</name>
</gene>
<dbReference type="GO" id="GO:0005524">
    <property type="term" value="F:ATP binding"/>
    <property type="evidence" value="ECO:0007669"/>
    <property type="project" value="UniProtKB-KW"/>
</dbReference>
<dbReference type="InterPro" id="IPR008271">
    <property type="entry name" value="Ser/Thr_kinase_AS"/>
</dbReference>
<feature type="domain" description="PASTA" evidence="9">
    <location>
        <begin position="392"/>
        <end position="457"/>
    </location>
</feature>
<evidence type="ECO:0000256" key="7">
    <source>
        <dbReference type="SAM" id="Phobius"/>
    </source>
</evidence>
<dbReference type="SUPFAM" id="SSF56112">
    <property type="entry name" value="Protein kinase-like (PK-like)"/>
    <property type="match status" value="1"/>
</dbReference>
<evidence type="ECO:0000256" key="5">
    <source>
        <dbReference type="ARBA" id="ARBA00022840"/>
    </source>
</evidence>
<evidence type="ECO:0000259" key="8">
    <source>
        <dbReference type="PROSITE" id="PS50011"/>
    </source>
</evidence>
<dbReference type="PANTHER" id="PTHR43289:SF34">
    <property type="entry name" value="SERINE_THREONINE-PROTEIN KINASE YBDM-RELATED"/>
    <property type="match status" value="1"/>
</dbReference>
<keyword evidence="4 10" id="KW-0418">Kinase</keyword>
<dbReference type="Gene3D" id="1.10.510.10">
    <property type="entry name" value="Transferase(Phosphotransferase) domain 1"/>
    <property type="match status" value="1"/>
</dbReference>
<feature type="region of interest" description="Disordered" evidence="6">
    <location>
        <begin position="320"/>
        <end position="350"/>
    </location>
</feature>
<dbReference type="PROSITE" id="PS00108">
    <property type="entry name" value="PROTEIN_KINASE_ST"/>
    <property type="match status" value="1"/>
</dbReference>
<dbReference type="Pfam" id="PF00069">
    <property type="entry name" value="Pkinase"/>
    <property type="match status" value="1"/>
</dbReference>
<feature type="domain" description="PASTA" evidence="9">
    <location>
        <begin position="597"/>
        <end position="659"/>
    </location>
</feature>
<dbReference type="Gene3D" id="3.30.200.20">
    <property type="entry name" value="Phosphorylase Kinase, domain 1"/>
    <property type="match status" value="1"/>
</dbReference>
<name>E6PDW0_9ZZZZ</name>
<keyword evidence="3" id="KW-0547">Nucleotide-binding</keyword>
<evidence type="ECO:0000313" key="10">
    <source>
        <dbReference type="EMBL" id="CBH74645.1"/>
    </source>
</evidence>
<dbReference type="Gene3D" id="3.30.10.20">
    <property type="match status" value="5"/>
</dbReference>
<sequence>MLRTRAVAADRGGDRRRKCGIWRNRRGPDRTGGSRARVIGNNEMIEQHTIAGRYRLEERIGEGGMAVVYSGTDALLRRRIAIKVLRDQYAADQEFVRRFYQEAESVGRLSHPNVVNTYDVGHEDSIYYIVMEFVDGCSLAEIINSEGRLPEPVAIDYAAQVCQGLAYAHRQGLLHRDIKPANILVGKDDVVKLSDFGIARAFSEQTMAMTRPGLVMGSVYYLSPEQAQSRELTPASDLYSVGIVLYQMLLGELPYTADSPVAVAIKHIGDPVPIVPADSGVSPALAAIVNKLLQKEPGHRFAAASDLASALREARERPNVAAFATSDDAPPTLRSPLPPRRSPLPDRRNIDLPRRNAMARSNPALLPLFIVLAIVAAVAGFAIFGQFGGNLGGRIAIADFRNMSVAQAQAAIVADGLQVRFLQSPSNHIPADRVIRQNPPPGSLVQKNSLVELIVSNGLPLVGLPDVRGFLAGDAERSLTEQGFHVRIERRFDAAAKESVVAQRPAPGARARAHSLVLLVVSEGPQPIEVPNLVGLDISAAQKLVARLGLTLDIVQQSPIPGVAAGTIASQDLVPGQSIAQRATMHVVVSTGAGNAGPPVTLPNLVGIGADAARAQLAGLGLLVTLSYSVDPAASGTVLAEQPNASSSVSPGSSIALTVAVPGEVPDTEGMTVEQARTTLEDAGYHIGSIRYTTSEGANGDVVHTEPLVGTTLSPGANVTLVVNGKS</sequence>
<comment type="caution">
    <text evidence="10">The sequence shown here is derived from an EMBL/GenBank/DDBJ whole genome shotgun (WGS) entry which is preliminary data.</text>
</comment>
<protein>
    <submittedName>
        <fullName evidence="10">Putative Serine/threonine protein kinase</fullName>
    </submittedName>
</protein>
<keyword evidence="7" id="KW-1133">Transmembrane helix</keyword>
<evidence type="ECO:0000256" key="6">
    <source>
        <dbReference type="SAM" id="MobiDB-lite"/>
    </source>
</evidence>
<feature type="domain" description="PASTA" evidence="9">
    <location>
        <begin position="660"/>
        <end position="725"/>
    </location>
</feature>
<dbReference type="EMBL" id="CABL01000002">
    <property type="protein sequence ID" value="CBH74645.1"/>
    <property type="molecule type" value="Genomic_DNA"/>
</dbReference>
<dbReference type="AlphaFoldDB" id="E6PDW0"/>
<feature type="domain" description="PASTA" evidence="9">
    <location>
        <begin position="524"/>
        <end position="593"/>
    </location>
</feature>
<dbReference type="InterPro" id="IPR005543">
    <property type="entry name" value="PASTA_dom"/>
</dbReference>
<dbReference type="CDD" id="cd06577">
    <property type="entry name" value="PASTA_pknB"/>
    <property type="match status" value="5"/>
</dbReference>
<dbReference type="SMART" id="SM00740">
    <property type="entry name" value="PASTA"/>
    <property type="match status" value="5"/>
</dbReference>